<dbReference type="SUPFAM" id="SSF89796">
    <property type="entry name" value="CoA-transferase family III (CaiB/BaiF)"/>
    <property type="match status" value="1"/>
</dbReference>
<dbReference type="InParanoid" id="A0A545AII3"/>
<dbReference type="InterPro" id="IPR003673">
    <property type="entry name" value="CoA-Trfase_fam_III"/>
</dbReference>
<accession>A0A545AII3</accession>
<keyword evidence="3" id="KW-0812">Transmembrane</keyword>
<dbReference type="InterPro" id="IPR044855">
    <property type="entry name" value="CoA-Trfase_III_dom3_sf"/>
</dbReference>
<evidence type="ECO:0000256" key="1">
    <source>
        <dbReference type="ARBA" id="ARBA00022679"/>
    </source>
</evidence>
<dbReference type="PANTHER" id="PTHR48207:SF3">
    <property type="entry name" value="SUCCINATE--HYDROXYMETHYLGLUTARATE COA-TRANSFERASE"/>
    <property type="match status" value="1"/>
</dbReference>
<dbReference type="Gene3D" id="3.40.50.10540">
    <property type="entry name" value="Crotonobetainyl-coa:carnitine coa-transferase, domain 1"/>
    <property type="match status" value="1"/>
</dbReference>
<gene>
    <name evidence="4" type="ORF">FL583_30815</name>
</gene>
<proteinExistence type="predicted"/>
<dbReference type="Pfam" id="PF02515">
    <property type="entry name" value="CoA_transf_3"/>
    <property type="match status" value="1"/>
</dbReference>
<keyword evidence="5" id="KW-1185">Reference proteome</keyword>
<dbReference type="Gene3D" id="3.30.1540.10">
    <property type="entry name" value="formyl-coa transferase, domain 3"/>
    <property type="match status" value="1"/>
</dbReference>
<name>A0A545AII3_9ACTN</name>
<dbReference type="Proteomes" id="UP000317982">
    <property type="component" value="Unassembled WGS sequence"/>
</dbReference>
<dbReference type="GO" id="GO:0008410">
    <property type="term" value="F:CoA-transferase activity"/>
    <property type="evidence" value="ECO:0007669"/>
    <property type="project" value="TreeGrafter"/>
</dbReference>
<keyword evidence="1 4" id="KW-0808">Transferase</keyword>
<dbReference type="PANTHER" id="PTHR48207">
    <property type="entry name" value="SUCCINATE--HYDROXYMETHYLGLUTARATE COA-TRANSFERASE"/>
    <property type="match status" value="1"/>
</dbReference>
<keyword evidence="3" id="KW-1133">Transmembrane helix</keyword>
<reference evidence="4 5" key="1">
    <citation type="submission" date="2019-07" db="EMBL/GenBank/DDBJ databases">
        <title>Cryptosporangium phraense sp. nov., isolated from plant litter.</title>
        <authorList>
            <person name="Suriyachadkun C."/>
        </authorList>
    </citation>
    <scope>NUCLEOTIDE SEQUENCE [LARGE SCALE GENOMIC DNA]</scope>
    <source>
        <strain evidence="4 5">A-T 5661</strain>
    </source>
</reference>
<dbReference type="OrthoDB" id="4251672at2"/>
<organism evidence="4 5">
    <name type="scientific">Cryptosporangium phraense</name>
    <dbReference type="NCBI Taxonomy" id="2593070"/>
    <lineage>
        <taxon>Bacteria</taxon>
        <taxon>Bacillati</taxon>
        <taxon>Actinomycetota</taxon>
        <taxon>Actinomycetes</taxon>
        <taxon>Cryptosporangiales</taxon>
        <taxon>Cryptosporangiaceae</taxon>
        <taxon>Cryptosporangium</taxon>
    </lineage>
</organism>
<evidence type="ECO:0000256" key="3">
    <source>
        <dbReference type="SAM" id="Phobius"/>
    </source>
</evidence>
<protein>
    <submittedName>
        <fullName evidence="4">CoA transferase</fullName>
    </submittedName>
</protein>
<feature type="region of interest" description="Disordered" evidence="2">
    <location>
        <begin position="41"/>
        <end position="63"/>
    </location>
</feature>
<sequence>MTAGQKPLRGRVVLDLTTALAGPYATLLLAGLGATVIKIENPATGGDSSRNNAPYLGEGGLRPDRGSAEDMSVSVIARARNKQSITLNLKQSAARAVFLELVEHADIVVENYAAGTADRLGIGHEACKQVNPRIIYASISGFGAQGAPGSGKAMDSIIQALSGVMFTSGEPDSDPVRVGLPVADLLAPLFAVIGVLSAVIEVEQGGTGQQVDVSMLGALTSLLSIEPFDAFEQLGLPTRTGRTLPRLAPFGLFPAADGWVALCAPTDTFAAGVFRALGTPELADDPRFRTRDRRVGNATDLHAQIDEWTSKHTTEEIVALLAEQGVPAAPVREPADAIHDDLVRQRGEVVDLEHPDYGATARVSGPGLPIRFSESAAGFDRPAPRLGEHTDEILRTLLGYDAEQIAALRQNGAL</sequence>
<evidence type="ECO:0000313" key="5">
    <source>
        <dbReference type="Proteomes" id="UP000317982"/>
    </source>
</evidence>
<dbReference type="AlphaFoldDB" id="A0A545AII3"/>
<evidence type="ECO:0000313" key="4">
    <source>
        <dbReference type="EMBL" id="TQS41136.1"/>
    </source>
</evidence>
<dbReference type="InterPro" id="IPR050483">
    <property type="entry name" value="CoA-transferase_III_domain"/>
</dbReference>
<dbReference type="InterPro" id="IPR023606">
    <property type="entry name" value="CoA-Trfase_III_dom_1_sf"/>
</dbReference>
<dbReference type="EMBL" id="VIRS01000029">
    <property type="protein sequence ID" value="TQS41136.1"/>
    <property type="molecule type" value="Genomic_DNA"/>
</dbReference>
<feature type="transmembrane region" description="Helical" evidence="3">
    <location>
        <begin position="12"/>
        <end position="34"/>
    </location>
</feature>
<evidence type="ECO:0000256" key="2">
    <source>
        <dbReference type="SAM" id="MobiDB-lite"/>
    </source>
</evidence>
<keyword evidence="3" id="KW-0472">Membrane</keyword>
<comment type="caution">
    <text evidence="4">The sequence shown here is derived from an EMBL/GenBank/DDBJ whole genome shotgun (WGS) entry which is preliminary data.</text>
</comment>
<dbReference type="RefSeq" id="WP_142708385.1">
    <property type="nucleotide sequence ID" value="NZ_VIRS01000029.1"/>
</dbReference>